<dbReference type="PATRIC" id="fig|129848.4.peg.634"/>
<dbReference type="RefSeq" id="WP_145976000.1">
    <property type="nucleotide sequence ID" value="NZ_LT607756.1"/>
</dbReference>
<feature type="transmembrane region" description="Helical" evidence="5">
    <location>
        <begin position="269"/>
        <end position="293"/>
    </location>
</feature>
<dbReference type="OrthoDB" id="293340at2157"/>
<dbReference type="AlphaFoldDB" id="A0A1D3L0L4"/>
<feature type="transmembrane region" description="Helical" evidence="5">
    <location>
        <begin position="145"/>
        <end position="166"/>
    </location>
</feature>
<evidence type="ECO:0000256" key="2">
    <source>
        <dbReference type="ARBA" id="ARBA00022692"/>
    </source>
</evidence>
<keyword evidence="6" id="KW-0808">Transferase</keyword>
<dbReference type="STRING" id="118062.MCBB_0629"/>
<feature type="transmembrane region" description="Helical" evidence="5">
    <location>
        <begin position="238"/>
        <end position="257"/>
    </location>
</feature>
<dbReference type="Proteomes" id="UP000094707">
    <property type="component" value="Chromosome I"/>
</dbReference>
<feature type="transmembrane region" description="Helical" evidence="5">
    <location>
        <begin position="48"/>
        <end position="69"/>
    </location>
</feature>
<feature type="transmembrane region" description="Helical" evidence="5">
    <location>
        <begin position="90"/>
        <end position="109"/>
    </location>
</feature>
<reference evidence="6 7" key="1">
    <citation type="submission" date="2016-08" db="EMBL/GenBank/DDBJ databases">
        <authorList>
            <person name="Seilhamer J.J."/>
        </authorList>
    </citation>
    <scope>NUCLEOTIDE SEQUENCE [LARGE SCALE GENOMIC DNA]</scope>
    <source>
        <strain evidence="6">Buetzberg</strain>
    </source>
</reference>
<evidence type="ECO:0000256" key="4">
    <source>
        <dbReference type="ARBA" id="ARBA00023136"/>
    </source>
</evidence>
<protein>
    <submittedName>
        <fullName evidence="6">UbiA prenyltransferase</fullName>
    </submittedName>
</protein>
<dbReference type="GO" id="GO:0005886">
    <property type="term" value="C:plasma membrane"/>
    <property type="evidence" value="ECO:0007669"/>
    <property type="project" value="UniProtKB-SubCell"/>
</dbReference>
<evidence type="ECO:0000313" key="6">
    <source>
        <dbReference type="EMBL" id="SCG85202.1"/>
    </source>
</evidence>
<keyword evidence="2 5" id="KW-0812">Transmembrane</keyword>
<dbReference type="GeneID" id="30411486"/>
<accession>A0A1D3L0L4</accession>
<evidence type="ECO:0000313" key="7">
    <source>
        <dbReference type="Proteomes" id="UP000094707"/>
    </source>
</evidence>
<organism evidence="6 7">
    <name type="scientific">Methanobacterium congolense</name>
    <dbReference type="NCBI Taxonomy" id="118062"/>
    <lineage>
        <taxon>Archaea</taxon>
        <taxon>Methanobacteriati</taxon>
        <taxon>Methanobacteriota</taxon>
        <taxon>Methanomada group</taxon>
        <taxon>Methanobacteria</taxon>
        <taxon>Methanobacteriales</taxon>
        <taxon>Methanobacteriaceae</taxon>
        <taxon>Methanobacterium</taxon>
    </lineage>
</organism>
<dbReference type="Pfam" id="PF01040">
    <property type="entry name" value="UbiA"/>
    <property type="match status" value="1"/>
</dbReference>
<dbReference type="KEGG" id="mcub:MCBB_0629"/>
<keyword evidence="7" id="KW-1185">Reference proteome</keyword>
<feature type="transmembrane region" description="Helical" evidence="5">
    <location>
        <begin position="115"/>
        <end position="133"/>
    </location>
</feature>
<keyword evidence="3 5" id="KW-1133">Transmembrane helix</keyword>
<feature type="transmembrane region" description="Helical" evidence="5">
    <location>
        <begin position="172"/>
        <end position="193"/>
    </location>
</feature>
<sequence>MYSYESSRNPHERYLNILINKVVHGGYLTALGAPSLILTTSNLTNTHVSIPLLLISYLLPLIVYSYDYHHDLDKDNSTNKERARYLKKDRFYPFILVTYLILLIVLILIFSSIQLAVFIVLITVGGIFYATLFKKITKKIPLFKNVYTVLTWSLSGTFFIPLYYSMEITSSFFIAFIFITLKGMVNAVFFDLKDCSSDAKENLKTLPVMLGKENAVKFLHILNFTAFLPLIIGVYIKIIPLTALLLIPFYFYTYYYLKRACKNLNSDSWQNLCSIADSEFILWAVLFVIVQMIF</sequence>
<dbReference type="EMBL" id="LT607756">
    <property type="protein sequence ID" value="SCG85202.1"/>
    <property type="molecule type" value="Genomic_DNA"/>
</dbReference>
<proteinExistence type="predicted"/>
<comment type="subcellular location">
    <subcellularLocation>
        <location evidence="1">Cell membrane</location>
        <topology evidence="1">Multi-pass membrane protein</topology>
    </subcellularLocation>
</comment>
<name>A0A1D3L0L4_9EURY</name>
<dbReference type="InterPro" id="IPR000537">
    <property type="entry name" value="UbiA_prenyltransferase"/>
</dbReference>
<keyword evidence="4 5" id="KW-0472">Membrane</keyword>
<evidence type="ECO:0000256" key="5">
    <source>
        <dbReference type="SAM" id="Phobius"/>
    </source>
</evidence>
<evidence type="ECO:0000256" key="3">
    <source>
        <dbReference type="ARBA" id="ARBA00022989"/>
    </source>
</evidence>
<gene>
    <name evidence="6" type="ORF">MCBB_0629</name>
</gene>
<dbReference type="GO" id="GO:0016765">
    <property type="term" value="F:transferase activity, transferring alkyl or aryl (other than methyl) groups"/>
    <property type="evidence" value="ECO:0007669"/>
    <property type="project" value="InterPro"/>
</dbReference>
<evidence type="ECO:0000256" key="1">
    <source>
        <dbReference type="ARBA" id="ARBA00004651"/>
    </source>
</evidence>